<evidence type="ECO:0000313" key="3">
    <source>
        <dbReference type="Proteomes" id="UP000053342"/>
    </source>
</evidence>
<dbReference type="VEuPathDB" id="FungiDB:PV06_04137"/>
<dbReference type="RefSeq" id="XP_016265998.1">
    <property type="nucleotide sequence ID" value="XM_016404993.1"/>
</dbReference>
<dbReference type="Proteomes" id="UP000053342">
    <property type="component" value="Unassembled WGS sequence"/>
</dbReference>
<dbReference type="STRING" id="215243.A0A0D2C7J1"/>
<dbReference type="InterPro" id="IPR011009">
    <property type="entry name" value="Kinase-like_dom_sf"/>
</dbReference>
<feature type="region of interest" description="Disordered" evidence="1">
    <location>
        <begin position="203"/>
        <end position="277"/>
    </location>
</feature>
<evidence type="ECO:0000256" key="1">
    <source>
        <dbReference type="SAM" id="MobiDB-lite"/>
    </source>
</evidence>
<dbReference type="AlphaFoldDB" id="A0A0D2C7J1"/>
<reference evidence="2 3" key="1">
    <citation type="submission" date="2015-01" db="EMBL/GenBank/DDBJ databases">
        <title>The Genome Sequence of Exophiala oligosperma CBS72588.</title>
        <authorList>
            <consortium name="The Broad Institute Genomics Platform"/>
            <person name="Cuomo C."/>
            <person name="de Hoog S."/>
            <person name="Gorbushina A."/>
            <person name="Stielow B."/>
            <person name="Teixiera M."/>
            <person name="Abouelleil A."/>
            <person name="Chapman S.B."/>
            <person name="Priest M."/>
            <person name="Young S.K."/>
            <person name="Wortman J."/>
            <person name="Nusbaum C."/>
            <person name="Birren B."/>
        </authorList>
    </citation>
    <scope>NUCLEOTIDE SEQUENCE [LARGE SCALE GENOMIC DNA]</scope>
    <source>
        <strain evidence="2 3">CBS 72588</strain>
    </source>
</reference>
<feature type="compositionally biased region" description="Basic and acidic residues" evidence="1">
    <location>
        <begin position="239"/>
        <end position="248"/>
    </location>
</feature>
<dbReference type="HOGENOM" id="CLU_492596_0_0_1"/>
<sequence>MLSPDEVVQELQNLTVSRSRPRRRSPRLQGRSEQGSSATRSSSPSHSRTSLPRADQFCVYSVSNEAGETTHRIPVLIIECKAAHKLTLGHIYTGLKEMDLDDIVQEHLEEDLTRRCQRLVAAVIAQVFAYIIASGLEFGCVITGEAFILFAHSRRRLFPRVTVEDLEERVPEEEVFGSEYRPPQGEAARFLVESPICRRLRSRKPWTNADAPTPEESTESDGDGGDDDGMTGNGTPSRAPRDGPRDGPRGGAHGGTRGRATNPGGRSTASHQSGQQQELGPYCSASCLKGMVERGLLDSSCPTVHQHGPGPQHPIDLKKFRQLVRDVLYDRLEYCEELWFRGARGCLYRIRLPDWGYTVVAKGTRQEFIPDLQREAGICNALKSVQGVYTPVYLGSFDLKHPLYYMGWVPIVHMMVLTLGGCPLNHLRTLPDATTAIDGLRAIHGLGVLHRDVAREPALATAPGSPAGCPYWMMGSGDGDGDPLFDRASQHRKTDLKWAARKRVPESNHRRLGIWLFASAVRTFHRPPSRPLYHNITVLRTTIEHKKYGGSLR</sequence>
<dbReference type="OrthoDB" id="2156052at2759"/>
<feature type="region of interest" description="Disordered" evidence="1">
    <location>
        <begin position="1"/>
        <end position="50"/>
    </location>
</feature>
<accession>A0A0D2C7J1</accession>
<feature type="compositionally biased region" description="Acidic residues" evidence="1">
    <location>
        <begin position="216"/>
        <end position="229"/>
    </location>
</feature>
<dbReference type="EMBL" id="KN847334">
    <property type="protein sequence ID" value="KIW45782.1"/>
    <property type="molecule type" value="Genomic_DNA"/>
</dbReference>
<evidence type="ECO:0000313" key="2">
    <source>
        <dbReference type="EMBL" id="KIW45782.1"/>
    </source>
</evidence>
<name>A0A0D2C7J1_9EURO</name>
<gene>
    <name evidence="2" type="ORF">PV06_04137</name>
</gene>
<protein>
    <recommendedName>
        <fullName evidence="4">Protein kinase domain-containing protein</fullName>
    </recommendedName>
</protein>
<feature type="compositionally biased region" description="Polar residues" evidence="1">
    <location>
        <begin position="264"/>
        <end position="277"/>
    </location>
</feature>
<dbReference type="SUPFAM" id="SSF56112">
    <property type="entry name" value="Protein kinase-like (PK-like)"/>
    <property type="match status" value="1"/>
</dbReference>
<evidence type="ECO:0008006" key="4">
    <source>
        <dbReference type="Google" id="ProtNLM"/>
    </source>
</evidence>
<keyword evidence="3" id="KW-1185">Reference proteome</keyword>
<dbReference type="GeneID" id="27356211"/>
<feature type="compositionally biased region" description="Low complexity" evidence="1">
    <location>
        <begin position="36"/>
        <end position="50"/>
    </location>
</feature>
<proteinExistence type="predicted"/>
<organism evidence="2 3">
    <name type="scientific">Exophiala oligosperma</name>
    <dbReference type="NCBI Taxonomy" id="215243"/>
    <lineage>
        <taxon>Eukaryota</taxon>
        <taxon>Fungi</taxon>
        <taxon>Dikarya</taxon>
        <taxon>Ascomycota</taxon>
        <taxon>Pezizomycotina</taxon>
        <taxon>Eurotiomycetes</taxon>
        <taxon>Chaetothyriomycetidae</taxon>
        <taxon>Chaetothyriales</taxon>
        <taxon>Herpotrichiellaceae</taxon>
        <taxon>Exophiala</taxon>
    </lineage>
</organism>